<accession>A0A7J6XB42</accession>
<dbReference type="Proteomes" id="UP000554482">
    <property type="component" value="Unassembled WGS sequence"/>
</dbReference>
<dbReference type="OrthoDB" id="696485at2759"/>
<protein>
    <submittedName>
        <fullName evidence="1">Uncharacterized protein</fullName>
    </submittedName>
</protein>
<comment type="caution">
    <text evidence="1">The sequence shown here is derived from an EMBL/GenBank/DDBJ whole genome shotgun (WGS) entry which is preliminary data.</text>
</comment>
<reference evidence="1 2" key="1">
    <citation type="submission" date="2020-06" db="EMBL/GenBank/DDBJ databases">
        <title>Transcriptomic and genomic resources for Thalictrum thalictroides and T. hernandezii: Facilitating candidate gene discovery in an emerging model plant lineage.</title>
        <authorList>
            <person name="Arias T."/>
            <person name="Riano-Pachon D.M."/>
            <person name="Di Stilio V.S."/>
        </authorList>
    </citation>
    <scope>NUCLEOTIDE SEQUENCE [LARGE SCALE GENOMIC DNA]</scope>
    <source>
        <strain evidence="2">cv. WT478/WT964</strain>
        <tissue evidence="1">Leaves</tissue>
    </source>
</reference>
<sequence>MMFIKIIEGVIQQDNVWQVLPVAVMWCIWKGRNIKNFKGINFIVGSIILKAVYYLGMAGDDERKCADEKGLLHYPAAAQLGRDCDRGLQLAREFWASVFV</sequence>
<evidence type="ECO:0000313" key="2">
    <source>
        <dbReference type="Proteomes" id="UP000554482"/>
    </source>
</evidence>
<gene>
    <name evidence="1" type="ORF">FRX31_004358</name>
</gene>
<name>A0A7J6XB42_THATH</name>
<evidence type="ECO:0000313" key="1">
    <source>
        <dbReference type="EMBL" id="KAF5206055.1"/>
    </source>
</evidence>
<keyword evidence="2" id="KW-1185">Reference proteome</keyword>
<organism evidence="1 2">
    <name type="scientific">Thalictrum thalictroides</name>
    <name type="common">Rue-anemone</name>
    <name type="synonym">Anemone thalictroides</name>
    <dbReference type="NCBI Taxonomy" id="46969"/>
    <lineage>
        <taxon>Eukaryota</taxon>
        <taxon>Viridiplantae</taxon>
        <taxon>Streptophyta</taxon>
        <taxon>Embryophyta</taxon>
        <taxon>Tracheophyta</taxon>
        <taxon>Spermatophyta</taxon>
        <taxon>Magnoliopsida</taxon>
        <taxon>Ranunculales</taxon>
        <taxon>Ranunculaceae</taxon>
        <taxon>Thalictroideae</taxon>
        <taxon>Thalictrum</taxon>
    </lineage>
</organism>
<dbReference type="AlphaFoldDB" id="A0A7J6XB42"/>
<proteinExistence type="predicted"/>
<dbReference type="EMBL" id="JABWDY010003301">
    <property type="protein sequence ID" value="KAF5206055.1"/>
    <property type="molecule type" value="Genomic_DNA"/>
</dbReference>